<feature type="region of interest" description="Disordered" evidence="1">
    <location>
        <begin position="25"/>
        <end position="74"/>
    </location>
</feature>
<dbReference type="Proteomes" id="UP001553843">
    <property type="component" value="Unassembled WGS sequence"/>
</dbReference>
<feature type="compositionally biased region" description="Basic and acidic residues" evidence="1">
    <location>
        <begin position="198"/>
        <end position="221"/>
    </location>
</feature>
<evidence type="ECO:0000259" key="3">
    <source>
        <dbReference type="Pfam" id="PF03413"/>
    </source>
</evidence>
<feature type="domain" description="PepSY" evidence="3">
    <location>
        <begin position="76"/>
        <end position="134"/>
    </location>
</feature>
<feature type="domain" description="PepSY" evidence="3">
    <location>
        <begin position="164"/>
        <end position="214"/>
    </location>
</feature>
<dbReference type="RefSeq" id="WP_359777150.1">
    <property type="nucleotide sequence ID" value="NZ_JBEYRR010000003.1"/>
</dbReference>
<organism evidence="4 5">
    <name type="scientific">Streptomyces huasconensis</name>
    <dbReference type="NCBI Taxonomy" id="1854574"/>
    <lineage>
        <taxon>Bacteria</taxon>
        <taxon>Bacillati</taxon>
        <taxon>Actinomycetota</taxon>
        <taxon>Actinomycetes</taxon>
        <taxon>Kitasatosporales</taxon>
        <taxon>Streptomycetaceae</taxon>
        <taxon>Streptomyces</taxon>
    </lineage>
</organism>
<keyword evidence="5" id="KW-1185">Reference proteome</keyword>
<protein>
    <submittedName>
        <fullName evidence="4">PepSY domain-containing protein</fullName>
    </submittedName>
</protein>
<feature type="signal peptide" evidence="2">
    <location>
        <begin position="1"/>
        <end position="23"/>
    </location>
</feature>
<reference evidence="4 5" key="1">
    <citation type="submission" date="2024-06" db="EMBL/GenBank/DDBJ databases">
        <title>The Natural Products Discovery Center: Release of the First 8490 Sequenced Strains for Exploring Actinobacteria Biosynthetic Diversity.</title>
        <authorList>
            <person name="Kalkreuter E."/>
            <person name="Kautsar S.A."/>
            <person name="Yang D."/>
            <person name="Bader C.D."/>
            <person name="Teijaro C.N."/>
            <person name="Fluegel L."/>
            <person name="Davis C.M."/>
            <person name="Simpson J.R."/>
            <person name="Lauterbach L."/>
            <person name="Steele A.D."/>
            <person name="Gui C."/>
            <person name="Meng S."/>
            <person name="Li G."/>
            <person name="Viehrig K."/>
            <person name="Ye F."/>
            <person name="Su P."/>
            <person name="Kiefer A.F."/>
            <person name="Nichols A."/>
            <person name="Cepeda A.J."/>
            <person name="Yan W."/>
            <person name="Fan B."/>
            <person name="Jiang Y."/>
            <person name="Adhikari A."/>
            <person name="Zheng C.-J."/>
            <person name="Schuster L."/>
            <person name="Cowan T.M."/>
            <person name="Smanski M.J."/>
            <person name="Chevrette M.G."/>
            <person name="De Carvalho L.P.S."/>
            <person name="Shen B."/>
        </authorList>
    </citation>
    <scope>NUCLEOTIDE SEQUENCE [LARGE SCALE GENOMIC DNA]</scope>
    <source>
        <strain evidence="4 5">NPDC047833</strain>
    </source>
</reference>
<evidence type="ECO:0000313" key="4">
    <source>
        <dbReference type="EMBL" id="MEW2360405.1"/>
    </source>
</evidence>
<keyword evidence="2" id="KW-0732">Signal</keyword>
<proteinExistence type="predicted"/>
<gene>
    <name evidence="4" type="ORF">AB0887_00300</name>
</gene>
<accession>A0ABV3LLQ4</accession>
<dbReference type="InterPro" id="IPR025711">
    <property type="entry name" value="PepSY"/>
</dbReference>
<dbReference type="Gene3D" id="3.10.450.40">
    <property type="match status" value="2"/>
</dbReference>
<feature type="chain" id="PRO_5045454197" evidence="2">
    <location>
        <begin position="24"/>
        <end position="241"/>
    </location>
</feature>
<dbReference type="Pfam" id="PF03413">
    <property type="entry name" value="PepSY"/>
    <property type="match status" value="2"/>
</dbReference>
<feature type="compositionally biased region" description="Acidic residues" evidence="1">
    <location>
        <begin position="222"/>
        <end position="241"/>
    </location>
</feature>
<evidence type="ECO:0000256" key="1">
    <source>
        <dbReference type="SAM" id="MobiDB-lite"/>
    </source>
</evidence>
<dbReference type="EMBL" id="JBEYRS010000001">
    <property type="protein sequence ID" value="MEW2360405.1"/>
    <property type="molecule type" value="Genomic_DNA"/>
</dbReference>
<feature type="compositionally biased region" description="Basic and acidic residues" evidence="1">
    <location>
        <begin position="41"/>
        <end position="55"/>
    </location>
</feature>
<feature type="region of interest" description="Disordered" evidence="1">
    <location>
        <begin position="192"/>
        <end position="241"/>
    </location>
</feature>
<comment type="caution">
    <text evidence="4">The sequence shown here is derived from an EMBL/GenBank/DDBJ whole genome shotgun (WGS) entry which is preliminary data.</text>
</comment>
<evidence type="ECO:0000256" key="2">
    <source>
        <dbReference type="SAM" id="SignalP"/>
    </source>
</evidence>
<sequence>MKRNIVIATVAAAALITGGTATALATTGDDDSAAKKSSVQLKDHDRKDDDRRSDDDGKDDDRDDAAENTAEAKAAKVTAADAIKAALAKTPGTAVSAELDEEDGGLVWGVDILKGNTWHNVEVDPGTGKVLGTWVDKDDDGDDAADAARVNSALKGSATTAGDAARTAAAKGTVTSVDLDDDGKARAWGVETTGAKGAESEWHVDLKTGKITADRTDHADDQDGQDGQDDRDDQNDDGSDD</sequence>
<feature type="compositionally biased region" description="Acidic residues" evidence="1">
    <location>
        <begin position="56"/>
        <end position="66"/>
    </location>
</feature>
<name>A0ABV3LLQ4_9ACTN</name>
<evidence type="ECO:0000313" key="5">
    <source>
        <dbReference type="Proteomes" id="UP001553843"/>
    </source>
</evidence>